<evidence type="ECO:0000313" key="2">
    <source>
        <dbReference type="Proteomes" id="UP000050277"/>
    </source>
</evidence>
<evidence type="ECO:0000313" key="1">
    <source>
        <dbReference type="EMBL" id="KPL90808.1"/>
    </source>
</evidence>
<dbReference type="Proteomes" id="UP000050277">
    <property type="component" value="Unassembled WGS sequence"/>
</dbReference>
<comment type="caution">
    <text evidence="1">The sequence shown here is derived from an EMBL/GenBank/DDBJ whole genome shotgun (WGS) entry which is preliminary data.</text>
</comment>
<dbReference type="AlphaFoldDB" id="A0A0P6Z064"/>
<sequence>MMVHHRFDLNLTPIAATCYQLFGWTPDRQIDPSVHLAAIQQADYPLFPRAAAFLSSFGGLSTLPVVRTAGANPIYDYQAIPYMFDRNRLFEDFIPANAQHCDSETAPDWREHPLIKRQQRQICPLVPMIMMQRSF</sequence>
<dbReference type="EMBL" id="LGKP01000009">
    <property type="protein sequence ID" value="KPL90808.1"/>
    <property type="molecule type" value="Genomic_DNA"/>
</dbReference>
<organism evidence="1 2">
    <name type="scientific">Herpetosiphon geysericola</name>
    <dbReference type="NCBI Taxonomy" id="70996"/>
    <lineage>
        <taxon>Bacteria</taxon>
        <taxon>Bacillati</taxon>
        <taxon>Chloroflexota</taxon>
        <taxon>Chloroflexia</taxon>
        <taxon>Herpetosiphonales</taxon>
        <taxon>Herpetosiphonaceae</taxon>
        <taxon>Herpetosiphon</taxon>
    </lineage>
</organism>
<dbReference type="STRING" id="70996.SE18_04820"/>
<gene>
    <name evidence="1" type="ORF">SE18_04820</name>
</gene>
<accession>A0A0P6Z064</accession>
<protein>
    <submittedName>
        <fullName evidence="1">Uncharacterized protein</fullName>
    </submittedName>
</protein>
<name>A0A0P6Z064_9CHLR</name>
<dbReference type="RefSeq" id="WP_054533290.1">
    <property type="nucleotide sequence ID" value="NZ_LGKP01000009.1"/>
</dbReference>
<reference evidence="1 2" key="1">
    <citation type="submission" date="2015-07" db="EMBL/GenBank/DDBJ databases">
        <title>Whole genome sequence of Herpetosiphon geysericola DSM 7119.</title>
        <authorList>
            <person name="Hemp J."/>
            <person name="Ward L.M."/>
            <person name="Pace L.A."/>
            <person name="Fischer W.W."/>
        </authorList>
    </citation>
    <scope>NUCLEOTIDE SEQUENCE [LARGE SCALE GENOMIC DNA]</scope>
    <source>
        <strain evidence="1 2">DSM 7119</strain>
    </source>
</reference>
<proteinExistence type="predicted"/>
<dbReference type="OrthoDB" id="3351204at2"/>
<keyword evidence="2" id="KW-1185">Reference proteome</keyword>